<evidence type="ECO:0008006" key="4">
    <source>
        <dbReference type="Google" id="ProtNLM"/>
    </source>
</evidence>
<evidence type="ECO:0000256" key="1">
    <source>
        <dbReference type="SAM" id="SignalP"/>
    </source>
</evidence>
<dbReference type="EMBL" id="CAUJNA010003112">
    <property type="protein sequence ID" value="CAJ1395268.1"/>
    <property type="molecule type" value="Genomic_DNA"/>
</dbReference>
<evidence type="ECO:0000313" key="2">
    <source>
        <dbReference type="EMBL" id="CAJ1395268.1"/>
    </source>
</evidence>
<dbReference type="AlphaFoldDB" id="A0AA36IWH4"/>
<organism evidence="2 3">
    <name type="scientific">Effrenium voratum</name>
    <dbReference type="NCBI Taxonomy" id="2562239"/>
    <lineage>
        <taxon>Eukaryota</taxon>
        <taxon>Sar</taxon>
        <taxon>Alveolata</taxon>
        <taxon>Dinophyceae</taxon>
        <taxon>Suessiales</taxon>
        <taxon>Symbiodiniaceae</taxon>
        <taxon>Effrenium</taxon>
    </lineage>
</organism>
<keyword evidence="1" id="KW-0732">Signal</keyword>
<proteinExistence type="predicted"/>
<evidence type="ECO:0000313" key="3">
    <source>
        <dbReference type="Proteomes" id="UP001178507"/>
    </source>
</evidence>
<dbReference type="Proteomes" id="UP001178507">
    <property type="component" value="Unassembled WGS sequence"/>
</dbReference>
<name>A0AA36IWH4_9DINO</name>
<keyword evidence="3" id="KW-1185">Reference proteome</keyword>
<sequence>MALRLFWAFLLPCASAMRLENDIMNEGTECTARERTLLWQRLGIGKAFGKPCSLESEWGSSMVYNNPASPNTVALFLYPEEDHNGAFNICDERKFDRVLCTRLFTQTEHYSLQFHRVPSVEGATRVVDGIPSDVTIKHLVLAGHGDPNSLMWGSDGPGITGSLSVEDDTTDGFLDKVYRHMIKGGDHRSTVMLDACLNGQPVDDKNMLQHVAHRLAGTRVFASTISWGNDQFFLVNGKEFTAKIKSKGKNQMRTLSLDDPELQKWNFYPNEYCSDKSPSPTIDQSLTTCREACERAGILCNAFVFYPDGNARAPHKKCYLSPQCEETDDSRLGSMIFEKSDEHTY</sequence>
<protein>
    <recommendedName>
        <fullName evidence="4">Apple domain-containing protein</fullName>
    </recommendedName>
</protein>
<comment type="caution">
    <text evidence="2">The sequence shown here is derived from an EMBL/GenBank/DDBJ whole genome shotgun (WGS) entry which is preliminary data.</text>
</comment>
<reference evidence="2" key="1">
    <citation type="submission" date="2023-08" db="EMBL/GenBank/DDBJ databases">
        <authorList>
            <person name="Chen Y."/>
            <person name="Shah S."/>
            <person name="Dougan E. K."/>
            <person name="Thang M."/>
            <person name="Chan C."/>
        </authorList>
    </citation>
    <scope>NUCLEOTIDE SEQUENCE</scope>
</reference>
<feature type="signal peptide" evidence="1">
    <location>
        <begin position="1"/>
        <end position="16"/>
    </location>
</feature>
<feature type="chain" id="PRO_5041335724" description="Apple domain-containing protein" evidence="1">
    <location>
        <begin position="17"/>
        <end position="345"/>
    </location>
</feature>
<accession>A0AA36IWH4</accession>
<gene>
    <name evidence="2" type="ORF">EVOR1521_LOCUS19733</name>
</gene>